<dbReference type="SUPFAM" id="SSF46689">
    <property type="entry name" value="Homeodomain-like"/>
    <property type="match status" value="1"/>
</dbReference>
<evidence type="ECO:0000256" key="3">
    <source>
        <dbReference type="ARBA" id="ARBA00023125"/>
    </source>
</evidence>
<feature type="domain" description="Myb-like" evidence="7">
    <location>
        <begin position="130"/>
        <end position="182"/>
    </location>
</feature>
<dbReference type="PROSITE" id="PS50090">
    <property type="entry name" value="MYB_LIKE"/>
    <property type="match status" value="1"/>
</dbReference>
<dbReference type="NCBIfam" id="TIGR01557">
    <property type="entry name" value="myb_SHAQKYF"/>
    <property type="match status" value="1"/>
</dbReference>
<dbReference type="InterPro" id="IPR009057">
    <property type="entry name" value="Homeodomain-like_sf"/>
</dbReference>
<dbReference type="PROSITE" id="PS51293">
    <property type="entry name" value="SANT"/>
    <property type="match status" value="1"/>
</dbReference>
<keyword evidence="5" id="KW-0539">Nucleus</keyword>
<dbReference type="SMART" id="SM00717">
    <property type="entry name" value="SANT"/>
    <property type="match status" value="1"/>
</dbReference>
<evidence type="ECO:0000259" key="7">
    <source>
        <dbReference type="PROSITE" id="PS50090"/>
    </source>
</evidence>
<dbReference type="PANTHER" id="PTHR44191">
    <property type="entry name" value="TRANSCRIPTION FACTOR KUA1"/>
    <property type="match status" value="1"/>
</dbReference>
<reference evidence="10 11" key="1">
    <citation type="journal article" date="2023" name="Hortic Res">
        <title>Pangenome of water caltrop reveals structural variations and asymmetric subgenome divergence after allopolyploidization.</title>
        <authorList>
            <person name="Zhang X."/>
            <person name="Chen Y."/>
            <person name="Wang L."/>
            <person name="Yuan Y."/>
            <person name="Fang M."/>
            <person name="Shi L."/>
            <person name="Lu R."/>
            <person name="Comes H.P."/>
            <person name="Ma Y."/>
            <person name="Chen Y."/>
            <person name="Huang G."/>
            <person name="Zhou Y."/>
            <person name="Zheng Z."/>
            <person name="Qiu Y."/>
        </authorList>
    </citation>
    <scope>NUCLEOTIDE SEQUENCE [LARGE SCALE GENOMIC DNA]</scope>
    <source>
        <tissue evidence="10">Roots</tissue>
    </source>
</reference>
<organism evidence="10 11">
    <name type="scientific">Trapa incisa</name>
    <dbReference type="NCBI Taxonomy" id="236973"/>
    <lineage>
        <taxon>Eukaryota</taxon>
        <taxon>Viridiplantae</taxon>
        <taxon>Streptophyta</taxon>
        <taxon>Embryophyta</taxon>
        <taxon>Tracheophyta</taxon>
        <taxon>Spermatophyta</taxon>
        <taxon>Magnoliopsida</taxon>
        <taxon>eudicotyledons</taxon>
        <taxon>Gunneridae</taxon>
        <taxon>Pentapetalae</taxon>
        <taxon>rosids</taxon>
        <taxon>malvids</taxon>
        <taxon>Myrtales</taxon>
        <taxon>Lythraceae</taxon>
        <taxon>Trapa</taxon>
    </lineage>
</organism>
<dbReference type="Proteomes" id="UP001345219">
    <property type="component" value="Chromosome 22"/>
</dbReference>
<evidence type="ECO:0000256" key="2">
    <source>
        <dbReference type="ARBA" id="ARBA00023015"/>
    </source>
</evidence>
<feature type="domain" description="HTH myb-type" evidence="9">
    <location>
        <begin position="130"/>
        <end position="186"/>
    </location>
</feature>
<keyword evidence="4" id="KW-0804">Transcription</keyword>
<feature type="region of interest" description="Disordered" evidence="6">
    <location>
        <begin position="393"/>
        <end position="414"/>
    </location>
</feature>
<keyword evidence="3" id="KW-0238">DNA-binding</keyword>
<dbReference type="CDD" id="cd00167">
    <property type="entry name" value="SANT"/>
    <property type="match status" value="1"/>
</dbReference>
<evidence type="ECO:0000313" key="10">
    <source>
        <dbReference type="EMBL" id="KAK4773857.1"/>
    </source>
</evidence>
<evidence type="ECO:0000313" key="11">
    <source>
        <dbReference type="Proteomes" id="UP001345219"/>
    </source>
</evidence>
<dbReference type="InterPro" id="IPR006447">
    <property type="entry name" value="Myb_dom_plants"/>
</dbReference>
<evidence type="ECO:0000259" key="9">
    <source>
        <dbReference type="PROSITE" id="PS51294"/>
    </source>
</evidence>
<evidence type="ECO:0000256" key="5">
    <source>
        <dbReference type="ARBA" id="ARBA00023242"/>
    </source>
</evidence>
<sequence length="490" mass="53841">MNWRTKAVPLSCSLVPSIRLSPTGHHHQLKTSGAAKASTDMLRTCSHCGDNGHNSCTCPEGGGGVSEPNTGEDGGIMLFGVRLTGGASSFRKCASMNNLSQYDQTQVQDSTVDAGYASDDFVIHASGRSRERKRGVPWTEEEHRLFLLGLQKVGKGDWRGISRNFVKTRTPTQVASHAQKYFLRRTNQNRRRRRSSLFDITTDSQFMVSSMVEAQMEILPLPQPSGSGLSKATSSSSFPVALKPGFLPLIPEKQSDTLSLSSLEKTSKQIRPIPILPVSPSSKMAALNLNKTMTTVMGEPLPLSLRLGTPSSRQTSSSEPQKAQSPPAAPLTYKKHSKDGNKRLDLVWEHSTGKIGNEDSWEISPKEKLKVKEKPLDKSTLIKLDMGCKARGTNIRASSDGGDPSNTKEAPKPPTHCEVYIVEVPLEDVHGVMGTEMVLFQGMEALGNDDQTHERCMLEPSTRNNTHIRRLKRQFKPPKRGDVKAIYTKL</sequence>
<protein>
    <submittedName>
        <fullName evidence="10">Uncharacterized protein</fullName>
    </submittedName>
</protein>
<dbReference type="GO" id="GO:0005634">
    <property type="term" value="C:nucleus"/>
    <property type="evidence" value="ECO:0007669"/>
    <property type="project" value="UniProtKB-SubCell"/>
</dbReference>
<dbReference type="GO" id="GO:0006355">
    <property type="term" value="P:regulation of DNA-templated transcription"/>
    <property type="evidence" value="ECO:0007669"/>
    <property type="project" value="UniProtKB-ARBA"/>
</dbReference>
<dbReference type="GO" id="GO:0009739">
    <property type="term" value="P:response to gibberellin"/>
    <property type="evidence" value="ECO:0007669"/>
    <property type="project" value="TreeGrafter"/>
</dbReference>
<dbReference type="PROSITE" id="PS51294">
    <property type="entry name" value="HTH_MYB"/>
    <property type="match status" value="1"/>
</dbReference>
<evidence type="ECO:0000256" key="4">
    <source>
        <dbReference type="ARBA" id="ARBA00023163"/>
    </source>
</evidence>
<dbReference type="Gene3D" id="1.10.10.60">
    <property type="entry name" value="Homeodomain-like"/>
    <property type="match status" value="1"/>
</dbReference>
<dbReference type="Pfam" id="PF00249">
    <property type="entry name" value="Myb_DNA-binding"/>
    <property type="match status" value="1"/>
</dbReference>
<dbReference type="GO" id="GO:0003677">
    <property type="term" value="F:DNA binding"/>
    <property type="evidence" value="ECO:0007669"/>
    <property type="project" value="UniProtKB-KW"/>
</dbReference>
<keyword evidence="2" id="KW-0805">Transcription regulation</keyword>
<comment type="caution">
    <text evidence="10">The sequence shown here is derived from an EMBL/GenBank/DDBJ whole genome shotgun (WGS) entry which is preliminary data.</text>
</comment>
<dbReference type="AlphaFoldDB" id="A0AAN7L3N8"/>
<dbReference type="EMBL" id="JAXIOK010000004">
    <property type="protein sequence ID" value="KAK4773857.1"/>
    <property type="molecule type" value="Genomic_DNA"/>
</dbReference>
<accession>A0AAN7L3N8</accession>
<gene>
    <name evidence="10" type="ORF">SAY87_028876</name>
</gene>
<proteinExistence type="predicted"/>
<dbReference type="PANTHER" id="PTHR44191:SF64">
    <property type="entry name" value="TRANSCRIPTION FACTOR MYB1R1"/>
    <property type="match status" value="1"/>
</dbReference>
<dbReference type="InterPro" id="IPR052245">
    <property type="entry name" value="Plant_Stress_Dev_TF"/>
</dbReference>
<evidence type="ECO:0000256" key="1">
    <source>
        <dbReference type="ARBA" id="ARBA00004123"/>
    </source>
</evidence>
<evidence type="ECO:0000259" key="8">
    <source>
        <dbReference type="PROSITE" id="PS51293"/>
    </source>
</evidence>
<name>A0AAN7L3N8_9MYRT</name>
<dbReference type="InterPro" id="IPR001005">
    <property type="entry name" value="SANT/Myb"/>
</dbReference>
<dbReference type="GO" id="GO:0009723">
    <property type="term" value="P:response to ethylene"/>
    <property type="evidence" value="ECO:0007669"/>
    <property type="project" value="TreeGrafter"/>
</dbReference>
<feature type="compositionally biased region" description="Polar residues" evidence="6">
    <location>
        <begin position="309"/>
        <end position="324"/>
    </location>
</feature>
<keyword evidence="11" id="KW-1185">Reference proteome</keyword>
<comment type="subcellular location">
    <subcellularLocation>
        <location evidence="1">Nucleus</location>
    </subcellularLocation>
</comment>
<feature type="domain" description="SANT" evidence="8">
    <location>
        <begin position="133"/>
        <end position="186"/>
    </location>
</feature>
<dbReference type="InterPro" id="IPR017930">
    <property type="entry name" value="Myb_dom"/>
</dbReference>
<dbReference type="FunFam" id="1.10.10.60:FF:000009">
    <property type="entry name" value="transcription factor MYB1R1"/>
    <property type="match status" value="1"/>
</dbReference>
<feature type="region of interest" description="Disordered" evidence="6">
    <location>
        <begin position="301"/>
        <end position="336"/>
    </location>
</feature>
<evidence type="ECO:0000256" key="6">
    <source>
        <dbReference type="SAM" id="MobiDB-lite"/>
    </source>
</evidence>
<dbReference type="InterPro" id="IPR017884">
    <property type="entry name" value="SANT_dom"/>
</dbReference>